<reference evidence="15 16" key="1">
    <citation type="submission" date="2020-04" db="EMBL/GenBank/DDBJ databases">
        <title>Perkinsus olseni comparative genomics.</title>
        <authorList>
            <person name="Bogema D.R."/>
        </authorList>
    </citation>
    <scope>NUCLEOTIDE SEQUENCE [LARGE SCALE GENOMIC DNA]</scope>
    <source>
        <strain evidence="15">ATCC PRA-31</strain>
    </source>
</reference>
<dbReference type="Gene3D" id="3.30.920.20">
    <property type="entry name" value="Gas2-like domain"/>
    <property type="match status" value="1"/>
</dbReference>
<feature type="compositionally biased region" description="Polar residues" evidence="13">
    <location>
        <begin position="227"/>
        <end position="240"/>
    </location>
</feature>
<keyword evidence="7" id="KW-0206">Cytoskeleton</keyword>
<dbReference type="InterPro" id="IPR000209">
    <property type="entry name" value="Peptidase_S8/S53_dom"/>
</dbReference>
<feature type="active site" description="Charge relay system" evidence="10">
    <location>
        <position position="986"/>
    </location>
</feature>
<feature type="region of interest" description="Disordered" evidence="13">
    <location>
        <begin position="202"/>
        <end position="277"/>
    </location>
</feature>
<dbReference type="Gene3D" id="3.40.50.200">
    <property type="entry name" value="Peptidase S8/S53 domain"/>
    <property type="match status" value="1"/>
</dbReference>
<evidence type="ECO:0000256" key="5">
    <source>
        <dbReference type="ARBA" id="ARBA00022801"/>
    </source>
</evidence>
<dbReference type="InterPro" id="IPR050131">
    <property type="entry name" value="Peptidase_S8_subtilisin-like"/>
</dbReference>
<dbReference type="InterPro" id="IPR023828">
    <property type="entry name" value="Peptidase_S8_Ser-AS"/>
</dbReference>
<name>A0A7J6MGA4_PEROL</name>
<feature type="region of interest" description="Disordered" evidence="13">
    <location>
        <begin position="621"/>
        <end position="645"/>
    </location>
</feature>
<dbReference type="PROSITE" id="PS51892">
    <property type="entry name" value="SUBTILASE"/>
    <property type="match status" value="1"/>
</dbReference>
<evidence type="ECO:0000259" key="14">
    <source>
        <dbReference type="PROSITE" id="PS51460"/>
    </source>
</evidence>
<dbReference type="SUPFAM" id="SSF143575">
    <property type="entry name" value="GAS2 domain-like"/>
    <property type="match status" value="1"/>
</dbReference>
<keyword evidence="5 10" id="KW-0378">Hydrolase</keyword>
<feature type="active site" description="Charge relay system" evidence="10">
    <location>
        <position position="942"/>
    </location>
</feature>
<dbReference type="Pfam" id="PF00082">
    <property type="entry name" value="Peptidase_S8"/>
    <property type="match status" value="1"/>
</dbReference>
<keyword evidence="3" id="KW-0963">Cytoplasm</keyword>
<evidence type="ECO:0000256" key="7">
    <source>
        <dbReference type="ARBA" id="ARBA00023212"/>
    </source>
</evidence>
<feature type="compositionally biased region" description="Low complexity" evidence="13">
    <location>
        <begin position="263"/>
        <end position="277"/>
    </location>
</feature>
<feature type="region of interest" description="Disordered" evidence="13">
    <location>
        <begin position="757"/>
        <end position="776"/>
    </location>
</feature>
<dbReference type="PROSITE" id="PS51460">
    <property type="entry name" value="GAR"/>
    <property type="match status" value="1"/>
</dbReference>
<feature type="compositionally biased region" description="Basic and acidic residues" evidence="13">
    <location>
        <begin position="242"/>
        <end position="251"/>
    </location>
</feature>
<comment type="caution">
    <text evidence="15">The sequence shown here is derived from an EMBL/GenBank/DDBJ whole genome shotgun (WGS) entry which is preliminary data.</text>
</comment>
<evidence type="ECO:0000256" key="8">
    <source>
        <dbReference type="ARBA" id="ARBA00023529"/>
    </source>
</evidence>
<comment type="subcellular location">
    <subcellularLocation>
        <location evidence="1">Cytoplasm</location>
        <location evidence="1">Cytoskeleton</location>
    </subcellularLocation>
</comment>
<proteinExistence type="inferred from homology"/>
<feature type="active site" description="Charge relay system" evidence="10">
    <location>
        <position position="1157"/>
    </location>
</feature>
<evidence type="ECO:0000256" key="6">
    <source>
        <dbReference type="ARBA" id="ARBA00022825"/>
    </source>
</evidence>
<protein>
    <recommendedName>
        <fullName evidence="9">subtilisin</fullName>
        <ecNumber evidence="9">3.4.21.62</ecNumber>
    </recommendedName>
</protein>
<evidence type="ECO:0000256" key="13">
    <source>
        <dbReference type="SAM" id="MobiDB-lite"/>
    </source>
</evidence>
<comment type="catalytic activity">
    <reaction evidence="8">
        <text>Hydrolysis of proteins with broad specificity for peptide bonds, and a preference for a large uncharged residue in P1. Hydrolyzes peptide amides.</text>
        <dbReference type="EC" id="3.4.21.62"/>
    </reaction>
</comment>
<evidence type="ECO:0000256" key="3">
    <source>
        <dbReference type="ARBA" id="ARBA00022490"/>
    </source>
</evidence>
<dbReference type="PANTHER" id="PTHR43806">
    <property type="entry name" value="PEPTIDASE S8"/>
    <property type="match status" value="1"/>
</dbReference>
<feature type="region of interest" description="Disordered" evidence="13">
    <location>
        <begin position="417"/>
        <end position="483"/>
    </location>
</feature>
<evidence type="ECO:0000313" key="16">
    <source>
        <dbReference type="Proteomes" id="UP000572268"/>
    </source>
</evidence>
<feature type="coiled-coil region" evidence="12">
    <location>
        <begin position="66"/>
        <end position="139"/>
    </location>
</feature>
<dbReference type="InterPro" id="IPR023827">
    <property type="entry name" value="Peptidase_S8_Asp-AS"/>
</dbReference>
<evidence type="ECO:0000313" key="15">
    <source>
        <dbReference type="EMBL" id="KAF4670628.1"/>
    </source>
</evidence>
<dbReference type="AlphaFoldDB" id="A0A7J6MGA4"/>
<dbReference type="GO" id="GO:0005856">
    <property type="term" value="C:cytoskeleton"/>
    <property type="evidence" value="ECO:0007669"/>
    <property type="project" value="UniProtKB-SubCell"/>
</dbReference>
<dbReference type="Pfam" id="PF02187">
    <property type="entry name" value="GAS2"/>
    <property type="match status" value="1"/>
</dbReference>
<feature type="compositionally biased region" description="Low complexity" evidence="13">
    <location>
        <begin position="474"/>
        <end position="483"/>
    </location>
</feature>
<evidence type="ECO:0000256" key="1">
    <source>
        <dbReference type="ARBA" id="ARBA00004245"/>
    </source>
</evidence>
<evidence type="ECO:0000256" key="10">
    <source>
        <dbReference type="PROSITE-ProRule" id="PRU01240"/>
    </source>
</evidence>
<dbReference type="EC" id="3.4.21.62" evidence="9"/>
<feature type="domain" description="GAR" evidence="14">
    <location>
        <begin position="678"/>
        <end position="749"/>
    </location>
</feature>
<dbReference type="PROSITE" id="PS00138">
    <property type="entry name" value="SUBTILASE_SER"/>
    <property type="match status" value="1"/>
</dbReference>
<dbReference type="PROSITE" id="PS00136">
    <property type="entry name" value="SUBTILASE_ASP"/>
    <property type="match status" value="1"/>
</dbReference>
<dbReference type="EMBL" id="JABANN010000117">
    <property type="protein sequence ID" value="KAF4670628.1"/>
    <property type="molecule type" value="Genomic_DNA"/>
</dbReference>
<gene>
    <name evidence="15" type="ORF">FOL46_000721</name>
</gene>
<keyword evidence="4 10" id="KW-0645">Protease</keyword>
<evidence type="ECO:0000256" key="4">
    <source>
        <dbReference type="ARBA" id="ARBA00022670"/>
    </source>
</evidence>
<dbReference type="InterPro" id="IPR015500">
    <property type="entry name" value="Peptidase_S8_subtilisin-rel"/>
</dbReference>
<dbReference type="PANTHER" id="PTHR43806:SF11">
    <property type="entry name" value="CEREVISIN-RELATED"/>
    <property type="match status" value="1"/>
</dbReference>
<evidence type="ECO:0000256" key="12">
    <source>
        <dbReference type="SAM" id="Coils"/>
    </source>
</evidence>
<comment type="similarity">
    <text evidence="2 10 11">Belongs to the peptidase S8 family.</text>
</comment>
<feature type="compositionally biased region" description="Basic and acidic residues" evidence="13">
    <location>
        <begin position="457"/>
        <end position="472"/>
    </location>
</feature>
<sequence>MGGCSPRSKRSPDEDAPNTAHLMKLMVEKEATVEYLKNRVLTLQNRFGLGKQLGGFDELVQDIRSFIELQRQLASRECRAAALERDNAALRSKLEALQQAYEVNLRRSDDRRIKLEHLVEEQEETLNYLNSLVQSYELEASREEDREAERCDSPLLCTGGTMREIDDRAMTDEPCTPAVEVPGRGGVRGNKWGTEIVAPSPHSVEALHETPTSDQCRASPSRGAATFTLSNTEDSSSPELTSGERESHGPEDLVQASTAGHASRVPVKSPPSEVSSSLMHLTGSTIVNRGLAIASSHCSGSEPPRYRHRPTPIGSPSGSAALLTSFCPSGMLNAISLRPVLSRHSSSVGHLSASIAHTAEVAPWGTREAPIRDSFEAAPSMAAHQQLGPATCLSASATEAAVMTQTNMALTCSSTTVFSEDHRPPCGDMTGTQDTRATETEADDDGVTQSSPIVPKLRLEALSEPRKPKIDRNAPSSLPGPSGAPFTVDSAALDCPGAEVKGASGGVMLTFPTSDVAGKIKRSPRLEQRLACAASSRPFLTARPAKTARCRGSAKLHFAPAPRKADSNLMVPRPDGIPTEYPAPAETHSKLAAARDTMKRSRKLEASSTLLQERLLHRLVRDARDEDESPSRPQTARPPRRTSPCYGLSKSVDGVGFPQTARVVRDSTACSVSGPVPETADILDESLRMYLSSPESPQTRYEFEKISKGVYKYGSKRVVIAMKNDKPMVRIGGGFTHLGNFLETEERHQEPVKSSLLAAGRPGGMAPRTSRDADHAPERLHGAPQIIHFLDEYTHSLVSATAPPSNTIVSIKSGTTDVNVRQLPQMLRNAGHVPDREIASFLETARMTTLEYVHSQVVETSSLTIDSDALCHFITMGSYKLPLQSECAVDVEGKIFGQVDHDLHVNDPDARYQEHLKWMEMGEVWQLALPHVTRKVKVALLDSGIDWNDPDFAPLKRTLRTKSGRLIDGGWNFVTNSSILTNVCAHGTNVCKILAAKGNNSVGVVGVALNAILQPLQVIDDQGSLLLSRFLEAIDMAIDLEVDIISASLGFELSSHDLAEQHLLWNALHAVEENGIILVSAAGNDFKVASDVYPCWFGGPRGICVAYLFDYMWDNRTEAVFNTESNYGDRVDVAAYGTQLVTGRDEYGHLIKFSGTSAAQPIVAGLAAILLSMGIEPTMVKQLMLTNVDPVGLELPDVFPQHIRGGAINALRLVQHAVSLLPSRSRGLRGSE</sequence>
<evidence type="ECO:0000256" key="9">
    <source>
        <dbReference type="ARBA" id="ARBA00023619"/>
    </source>
</evidence>
<dbReference type="Proteomes" id="UP000572268">
    <property type="component" value="Unassembled WGS sequence"/>
</dbReference>
<accession>A0A7J6MGA4</accession>
<evidence type="ECO:0000256" key="11">
    <source>
        <dbReference type="RuleBase" id="RU003355"/>
    </source>
</evidence>
<dbReference type="InterPro" id="IPR003108">
    <property type="entry name" value="GAR_dom"/>
</dbReference>
<dbReference type="PRINTS" id="PR00723">
    <property type="entry name" value="SUBTILISIN"/>
</dbReference>
<dbReference type="InterPro" id="IPR036852">
    <property type="entry name" value="Peptidase_S8/S53_dom_sf"/>
</dbReference>
<dbReference type="GO" id="GO:0008017">
    <property type="term" value="F:microtubule binding"/>
    <property type="evidence" value="ECO:0007669"/>
    <property type="project" value="InterPro"/>
</dbReference>
<organism evidence="15 16">
    <name type="scientific">Perkinsus olseni</name>
    <name type="common">Perkinsus atlanticus</name>
    <dbReference type="NCBI Taxonomy" id="32597"/>
    <lineage>
        <taxon>Eukaryota</taxon>
        <taxon>Sar</taxon>
        <taxon>Alveolata</taxon>
        <taxon>Perkinsozoa</taxon>
        <taxon>Perkinsea</taxon>
        <taxon>Perkinsida</taxon>
        <taxon>Perkinsidae</taxon>
        <taxon>Perkinsus</taxon>
    </lineage>
</organism>
<dbReference type="GO" id="GO:0006508">
    <property type="term" value="P:proteolysis"/>
    <property type="evidence" value="ECO:0007669"/>
    <property type="project" value="UniProtKB-KW"/>
</dbReference>
<dbReference type="SUPFAM" id="SSF52743">
    <property type="entry name" value="Subtilisin-like"/>
    <property type="match status" value="1"/>
</dbReference>
<dbReference type="GO" id="GO:0004252">
    <property type="term" value="F:serine-type endopeptidase activity"/>
    <property type="evidence" value="ECO:0007669"/>
    <property type="project" value="UniProtKB-UniRule"/>
</dbReference>
<keyword evidence="6 10" id="KW-0720">Serine protease</keyword>
<keyword evidence="12" id="KW-0175">Coiled coil</keyword>
<evidence type="ECO:0000256" key="2">
    <source>
        <dbReference type="ARBA" id="ARBA00011073"/>
    </source>
</evidence>
<dbReference type="InterPro" id="IPR036534">
    <property type="entry name" value="GAR_dom_sf"/>
</dbReference>